<feature type="transmembrane region" description="Helical" evidence="1">
    <location>
        <begin position="698"/>
        <end position="715"/>
    </location>
</feature>
<feature type="transmembrane region" description="Helical" evidence="1">
    <location>
        <begin position="406"/>
        <end position="425"/>
    </location>
</feature>
<feature type="transmembrane region" description="Helical" evidence="1">
    <location>
        <begin position="1138"/>
        <end position="1155"/>
    </location>
</feature>
<feature type="transmembrane region" description="Helical" evidence="1">
    <location>
        <begin position="1027"/>
        <end position="1047"/>
    </location>
</feature>
<feature type="transmembrane region" description="Helical" evidence="1">
    <location>
        <begin position="1085"/>
        <end position="1103"/>
    </location>
</feature>
<feature type="transmembrane region" description="Helical" evidence="1">
    <location>
        <begin position="247"/>
        <end position="268"/>
    </location>
</feature>
<proteinExistence type="predicted"/>
<feature type="transmembrane region" description="Helical" evidence="1">
    <location>
        <begin position="455"/>
        <end position="473"/>
    </location>
</feature>
<feature type="transmembrane region" description="Helical" evidence="1">
    <location>
        <begin position="1240"/>
        <end position="1258"/>
    </location>
</feature>
<evidence type="ECO:0000256" key="1">
    <source>
        <dbReference type="SAM" id="Phobius"/>
    </source>
</evidence>
<feature type="transmembrane region" description="Helical" evidence="1">
    <location>
        <begin position="480"/>
        <end position="501"/>
    </location>
</feature>
<feature type="transmembrane region" description="Helical" evidence="1">
    <location>
        <begin position="513"/>
        <end position="534"/>
    </location>
</feature>
<organism evidence="2 3">
    <name type="scientific">Microbacterium algihabitans</name>
    <dbReference type="NCBI Taxonomy" id="3075992"/>
    <lineage>
        <taxon>Bacteria</taxon>
        <taxon>Bacillati</taxon>
        <taxon>Actinomycetota</taxon>
        <taxon>Actinomycetes</taxon>
        <taxon>Micrococcales</taxon>
        <taxon>Microbacteriaceae</taxon>
        <taxon>Microbacterium</taxon>
    </lineage>
</organism>
<dbReference type="Proteomes" id="UP001256673">
    <property type="component" value="Unassembled WGS sequence"/>
</dbReference>
<feature type="transmembrane region" description="Helical" evidence="1">
    <location>
        <begin position="1054"/>
        <end position="1073"/>
    </location>
</feature>
<feature type="transmembrane region" description="Helical" evidence="1">
    <location>
        <begin position="1002"/>
        <end position="1021"/>
    </location>
</feature>
<feature type="transmembrane region" description="Helical" evidence="1">
    <location>
        <begin position="645"/>
        <end position="663"/>
    </location>
</feature>
<feature type="transmembrane region" description="Helical" evidence="1">
    <location>
        <begin position="782"/>
        <end position="803"/>
    </location>
</feature>
<keyword evidence="1" id="KW-0472">Membrane</keyword>
<keyword evidence="1" id="KW-0812">Transmembrane</keyword>
<feature type="transmembrane region" description="Helical" evidence="1">
    <location>
        <begin position="752"/>
        <end position="770"/>
    </location>
</feature>
<protein>
    <recommendedName>
        <fullName evidence="4">Permease</fullName>
    </recommendedName>
</protein>
<feature type="transmembrane region" description="Helical" evidence="1">
    <location>
        <begin position="1265"/>
        <end position="1284"/>
    </location>
</feature>
<feature type="transmembrane region" description="Helical" evidence="1">
    <location>
        <begin position="383"/>
        <end position="400"/>
    </location>
</feature>
<keyword evidence="1" id="KW-1133">Transmembrane helix</keyword>
<feature type="transmembrane region" description="Helical" evidence="1">
    <location>
        <begin position="675"/>
        <end position="692"/>
    </location>
</feature>
<feature type="transmembrane region" description="Helical" evidence="1">
    <location>
        <begin position="47"/>
        <end position="66"/>
    </location>
</feature>
<dbReference type="InterPro" id="IPR058062">
    <property type="entry name" value="SCO7613_C"/>
</dbReference>
<gene>
    <name evidence="2" type="ORF">RWH43_17470</name>
</gene>
<feature type="transmembrane region" description="Helical" evidence="1">
    <location>
        <begin position="727"/>
        <end position="746"/>
    </location>
</feature>
<evidence type="ECO:0000313" key="2">
    <source>
        <dbReference type="EMBL" id="MDU0328553.1"/>
    </source>
</evidence>
<feature type="transmembrane region" description="Helical" evidence="1">
    <location>
        <begin position="132"/>
        <end position="153"/>
    </location>
</feature>
<evidence type="ECO:0008006" key="4">
    <source>
        <dbReference type="Google" id="ProtNLM"/>
    </source>
</evidence>
<feature type="transmembrane region" description="Helical" evidence="1">
    <location>
        <begin position="18"/>
        <end position="41"/>
    </location>
</feature>
<feature type="transmembrane region" description="Helical" evidence="1">
    <location>
        <begin position="809"/>
        <end position="828"/>
    </location>
</feature>
<dbReference type="NCBIfam" id="NF047321">
    <property type="entry name" value="SCO7613_CTERM"/>
    <property type="match status" value="1"/>
</dbReference>
<dbReference type="RefSeq" id="WP_316002149.1">
    <property type="nucleotide sequence ID" value="NZ_JAWDIU010000009.1"/>
</dbReference>
<sequence>MAPPVADPARPRRSGVQVFLLSVGVVLLAVAAAFFLTVAWINGGLVLRSIVIALVTAGVIATASILRRRGLGATAEGIALLGIAFVGLDVWAVRANDLGATADVDAAVYWGATTTVAGVVFVGWARRSRLRAPLSAAVFALAVGPAMLAAGLLTRDAAFGWWAWGLVLVVVALAAPFAPRLARPRIALTVETAIVRGLSALGAMVALAMSLLVDPANTATPVILAGALALALAVHAWSFARQGAARLAPVAAVAAVLALGVGIAGTVARAADATLAATMPVLVAGAVALVLDVAARRSAAGVGRTTLHSAALSAAVAAGLAALVPLGWALLSFGAPLRWVIAIFGRSALEADAPDATSTAAVIALVALVALAILVWRIFGGWAERRGLALGMAATVALLAGPQLRVLLLVVLWCLALAVAAVVVLRRRRGDIGLAAVVGTLALGTGWLLSFSSPLAWALATVVALGVLAAVAGAHPTLRVPSTVAVVLFAAVSALFAPTALRSGTGVVIEGASPFTVALAVGTLALLIVVVPLARRLGLDSAQREAGALTALAVVVVAGALALLTRFVAAADDWRLGLAGIVPAARAIDVWLLASAAVAAAACAVVVSPPYRSWRVARPASAVLVPLLVATAAGAVLRLVDADPLARAVVLGAIAVIAAAVALRALRDDRPVRVFLDAGTAIVVLLSIVGVPSDGVRWIPLLLAAVTAVLWATDADGLFTSRGARRHLVWLALVFGAVALWTRLFWADAEPVELYTLPVGLALLALAAGHERARRLVAGRSAAVPAVIAASGTTLALVPTALADPADPTRAVVIALVSVAVLVLGAWLRPPRTPDELPVAVGSAGALALVLLTVSQIGHAVIRPDLGLVDLVVLVTAAAVLAAAAGLARRASTWAPALARAVAVTAVIVFALGETVLVAAGEGAIVRAVGAVALLGALGVVGLRLARPVLGAPLAGAALGGAALVALVGVAADVRPIEWMTVPLALAWVAGALLSRSRPLPPVLVALAAVGLAVGLLPSAALADSSLVRALIVIVAAVAVVGAALRLRGALAPLVVPVVAVGSLALALAASLRAVRELTTPLFDVWMLVATVPLVGIAVLLVLHRPDVTRALPTALVIAAPAVAVVLSILRLSTGEGSLRLVVTLAAVLAIGLCWRASSATLVFWSSFGAAAVLAVAAFAIGAADPVEAATAPLAIALVVHGIRSLRRRPPLRTWPTLGPGLVLLLVPSLLFDFTADNALWRAIALGVVALAVLLAGVRLRWQAPVLLAGIVLIVHAVAQLWPWISALYVSASGLLWVWIGIAGAVLIFVAATYERRIRELKAVALAIRSLR</sequence>
<feature type="transmembrane region" description="Helical" evidence="1">
    <location>
        <begin position="219"/>
        <end position="240"/>
    </location>
</feature>
<feature type="transmembrane region" description="Helical" evidence="1">
    <location>
        <begin position="620"/>
        <end position="639"/>
    </location>
</feature>
<name>A0ABU3S1F0_9MICO</name>
<feature type="transmembrane region" description="Helical" evidence="1">
    <location>
        <begin position="159"/>
        <end position="181"/>
    </location>
</feature>
<feature type="transmembrane region" description="Helical" evidence="1">
    <location>
        <begin position="546"/>
        <end position="568"/>
    </location>
</feature>
<reference evidence="2 3" key="1">
    <citation type="submission" date="2023-09" db="EMBL/GenBank/DDBJ databases">
        <title>Microbacterium fusihabitans sp. nov., Microbacterium phycihabitans sp. nov., and Microbacterium cervinum sp. nov., isolated from dried seaweeds of beach.</title>
        <authorList>
            <person name="Lee S.D."/>
        </authorList>
    </citation>
    <scope>NUCLEOTIDE SEQUENCE [LARGE SCALE GENOMIC DNA]</scope>
    <source>
        <strain evidence="2 3">KSW2-21</strain>
    </source>
</reference>
<feature type="transmembrane region" description="Helical" evidence="1">
    <location>
        <begin position="274"/>
        <end position="295"/>
    </location>
</feature>
<feature type="transmembrane region" description="Helical" evidence="1">
    <location>
        <begin position="977"/>
        <end position="995"/>
    </location>
</feature>
<feature type="transmembrane region" description="Helical" evidence="1">
    <location>
        <begin position="1115"/>
        <end position="1132"/>
    </location>
</feature>
<feature type="transmembrane region" description="Helical" evidence="1">
    <location>
        <begin position="950"/>
        <end position="971"/>
    </location>
</feature>
<accession>A0ABU3S1F0</accession>
<feature type="transmembrane region" description="Helical" evidence="1">
    <location>
        <begin position="193"/>
        <end position="213"/>
    </location>
</feature>
<feature type="transmembrane region" description="Helical" evidence="1">
    <location>
        <begin position="1162"/>
        <end position="1181"/>
    </location>
</feature>
<keyword evidence="3" id="KW-1185">Reference proteome</keyword>
<feature type="transmembrane region" description="Helical" evidence="1">
    <location>
        <begin position="78"/>
        <end position="95"/>
    </location>
</feature>
<evidence type="ECO:0000313" key="3">
    <source>
        <dbReference type="Proteomes" id="UP001256673"/>
    </source>
</evidence>
<feature type="transmembrane region" description="Helical" evidence="1">
    <location>
        <begin position="897"/>
        <end position="918"/>
    </location>
</feature>
<feature type="transmembrane region" description="Helical" evidence="1">
    <location>
        <begin position="356"/>
        <end position="376"/>
    </location>
</feature>
<feature type="transmembrane region" description="Helical" evidence="1">
    <location>
        <begin position="868"/>
        <end position="888"/>
    </location>
</feature>
<feature type="transmembrane region" description="Helical" evidence="1">
    <location>
        <begin position="432"/>
        <end position="449"/>
    </location>
</feature>
<feature type="transmembrane region" description="Helical" evidence="1">
    <location>
        <begin position="588"/>
        <end position="608"/>
    </location>
</feature>
<dbReference type="EMBL" id="JAWDIU010000009">
    <property type="protein sequence ID" value="MDU0328553.1"/>
    <property type="molecule type" value="Genomic_DNA"/>
</dbReference>
<feature type="transmembrane region" description="Helical" evidence="1">
    <location>
        <begin position="1296"/>
        <end position="1314"/>
    </location>
</feature>
<feature type="transmembrane region" description="Helical" evidence="1">
    <location>
        <begin position="840"/>
        <end position="862"/>
    </location>
</feature>
<feature type="transmembrane region" description="Helical" evidence="1">
    <location>
        <begin position="107"/>
        <end position="125"/>
    </location>
</feature>
<comment type="caution">
    <text evidence="2">The sequence shown here is derived from an EMBL/GenBank/DDBJ whole genome shotgun (WGS) entry which is preliminary data.</text>
</comment>
<feature type="transmembrane region" description="Helical" evidence="1">
    <location>
        <begin position="307"/>
        <end position="331"/>
    </location>
</feature>
<feature type="transmembrane region" description="Helical" evidence="1">
    <location>
        <begin position="924"/>
        <end position="943"/>
    </location>
</feature>